<comment type="similarity">
    <text evidence="6">Belongs to the TVP38/TMEM64 family.</text>
</comment>
<gene>
    <name evidence="8" type="ORF">156</name>
</gene>
<evidence type="ECO:0000256" key="2">
    <source>
        <dbReference type="ARBA" id="ARBA00022475"/>
    </source>
</evidence>
<reference evidence="8 9" key="1">
    <citation type="submission" date="2015-03" db="EMBL/GenBank/DDBJ databases">
        <authorList>
            <person name="Murphy D."/>
        </authorList>
    </citation>
    <scope>NUCLEOTIDE SEQUENCE [LARGE SCALE GENOMIC DNA]</scope>
    <source>
        <strain evidence="8 9">OL-4</strain>
    </source>
</reference>
<proteinExistence type="inferred from homology"/>
<organism evidence="8 9">
    <name type="scientific">Syntrophomonas zehnderi OL-4</name>
    <dbReference type="NCBI Taxonomy" id="690567"/>
    <lineage>
        <taxon>Bacteria</taxon>
        <taxon>Bacillati</taxon>
        <taxon>Bacillota</taxon>
        <taxon>Clostridia</taxon>
        <taxon>Eubacteriales</taxon>
        <taxon>Syntrophomonadaceae</taxon>
        <taxon>Syntrophomonas</taxon>
    </lineage>
</organism>
<dbReference type="Pfam" id="PF09335">
    <property type="entry name" value="VTT_dom"/>
    <property type="match status" value="1"/>
</dbReference>
<dbReference type="OrthoDB" id="9812980at2"/>
<name>A0A0E4G8W5_9FIRM</name>
<evidence type="ECO:0000313" key="9">
    <source>
        <dbReference type="Proteomes" id="UP000045545"/>
    </source>
</evidence>
<evidence type="ECO:0000256" key="3">
    <source>
        <dbReference type="ARBA" id="ARBA00022692"/>
    </source>
</evidence>
<dbReference type="GO" id="GO:0005886">
    <property type="term" value="C:plasma membrane"/>
    <property type="evidence" value="ECO:0007669"/>
    <property type="project" value="UniProtKB-SubCell"/>
</dbReference>
<evidence type="ECO:0000259" key="7">
    <source>
        <dbReference type="Pfam" id="PF09335"/>
    </source>
</evidence>
<accession>A0A0E4G8W5</accession>
<keyword evidence="4 6" id="KW-1133">Transmembrane helix</keyword>
<dbReference type="AlphaFoldDB" id="A0A0E4G8W5"/>
<feature type="transmembrane region" description="Helical" evidence="6">
    <location>
        <begin position="118"/>
        <end position="135"/>
    </location>
</feature>
<comment type="caution">
    <text evidence="6">Lacks conserved residue(s) required for the propagation of feature annotation.</text>
</comment>
<evidence type="ECO:0000256" key="1">
    <source>
        <dbReference type="ARBA" id="ARBA00004651"/>
    </source>
</evidence>
<dbReference type="EMBL" id="CGIH01000004">
    <property type="protein sequence ID" value="CFW99629.1"/>
    <property type="molecule type" value="Genomic_DNA"/>
</dbReference>
<dbReference type="RefSeq" id="WP_046494751.1">
    <property type="nucleotide sequence ID" value="NZ_CGIH01000004.1"/>
</dbReference>
<keyword evidence="5 6" id="KW-0472">Membrane</keyword>
<feature type="transmembrane region" description="Helical" evidence="6">
    <location>
        <begin position="164"/>
        <end position="182"/>
    </location>
</feature>
<evidence type="ECO:0000256" key="5">
    <source>
        <dbReference type="ARBA" id="ARBA00023136"/>
    </source>
</evidence>
<dbReference type="InterPro" id="IPR032816">
    <property type="entry name" value="VTT_dom"/>
</dbReference>
<keyword evidence="9" id="KW-1185">Reference proteome</keyword>
<keyword evidence="3 6" id="KW-0812">Transmembrane</keyword>
<evidence type="ECO:0000256" key="6">
    <source>
        <dbReference type="RuleBase" id="RU366058"/>
    </source>
</evidence>
<sequence>MFENLTVLNNYVQQFGHWAPLVLFILFVIQAALPVFPYIILAAAGGMLFGFKLGFFLAWFGALCGACLAFWICRLLGYNPLAKWLDNRYGYNIDNHNPTVAFWSIMISRLIPFVPTPLINVAAALGGVSFFVFVTSSAIGKLPTAILYTGLGLALFNAQDINTILLIMAATILFLLGLRFLAHRLSLKGHAEEHQEM</sequence>
<protein>
    <recommendedName>
        <fullName evidence="6">TVP38/TMEM64 family membrane protein</fullName>
    </recommendedName>
</protein>
<dbReference type="Proteomes" id="UP000045545">
    <property type="component" value="Unassembled WGS sequence"/>
</dbReference>
<dbReference type="STRING" id="690567.156"/>
<dbReference type="PANTHER" id="PTHR12677:SF59">
    <property type="entry name" value="GOLGI APPARATUS MEMBRANE PROTEIN TVP38-RELATED"/>
    <property type="match status" value="1"/>
</dbReference>
<evidence type="ECO:0000256" key="4">
    <source>
        <dbReference type="ARBA" id="ARBA00022989"/>
    </source>
</evidence>
<comment type="subcellular location">
    <subcellularLocation>
        <location evidence="1 6">Cell membrane</location>
        <topology evidence="1 6">Multi-pass membrane protein</topology>
    </subcellularLocation>
</comment>
<dbReference type="PANTHER" id="PTHR12677">
    <property type="entry name" value="GOLGI APPARATUS MEMBRANE PROTEIN TVP38-RELATED"/>
    <property type="match status" value="1"/>
</dbReference>
<keyword evidence="2 6" id="KW-1003">Cell membrane</keyword>
<feature type="domain" description="VTT" evidence="7">
    <location>
        <begin position="36"/>
        <end position="152"/>
    </location>
</feature>
<feature type="transmembrane region" description="Helical" evidence="6">
    <location>
        <begin position="20"/>
        <end position="41"/>
    </location>
</feature>
<feature type="transmembrane region" description="Helical" evidence="6">
    <location>
        <begin position="53"/>
        <end position="77"/>
    </location>
</feature>
<dbReference type="InterPro" id="IPR015414">
    <property type="entry name" value="TMEM64"/>
</dbReference>
<evidence type="ECO:0000313" key="8">
    <source>
        <dbReference type="EMBL" id="CFW99629.1"/>
    </source>
</evidence>